<keyword evidence="6 11" id="KW-1133">Transmembrane helix</keyword>
<reference evidence="13 14" key="1">
    <citation type="submission" date="2024-04" db="EMBL/GenBank/DDBJ databases">
        <title>genome sequences of Mucor flavus KT1a and Helicostylum pulchrum KT1b strains isolated from the surface of a dry-aged beef.</title>
        <authorList>
            <person name="Toyotome T."/>
            <person name="Hosono M."/>
            <person name="Torimaru M."/>
            <person name="Fukuda K."/>
            <person name="Mikami N."/>
        </authorList>
    </citation>
    <scope>NUCLEOTIDE SEQUENCE [LARGE SCALE GENOMIC DNA]</scope>
    <source>
        <strain evidence="13 14">KT1a</strain>
    </source>
</reference>
<feature type="transmembrane region" description="Helical" evidence="11">
    <location>
        <begin position="91"/>
        <end position="113"/>
    </location>
</feature>
<dbReference type="Pfam" id="PF01781">
    <property type="entry name" value="Ribosomal_L38e"/>
    <property type="match status" value="1"/>
</dbReference>
<evidence type="ECO:0000313" key="14">
    <source>
        <dbReference type="Proteomes" id="UP001473302"/>
    </source>
</evidence>
<gene>
    <name evidence="13" type="ORF">MFLAVUS_007089</name>
</gene>
<evidence type="ECO:0000313" key="13">
    <source>
        <dbReference type="EMBL" id="GAA5813606.1"/>
    </source>
</evidence>
<evidence type="ECO:0000256" key="4">
    <source>
        <dbReference type="ARBA" id="ARBA00022692"/>
    </source>
</evidence>
<feature type="transmembrane region" description="Helical" evidence="11">
    <location>
        <begin position="275"/>
        <end position="296"/>
    </location>
</feature>
<keyword evidence="7 11" id="KW-0472">Membrane</keyword>
<keyword evidence="14" id="KW-1185">Reference proteome</keyword>
<dbReference type="PANTHER" id="PTHR12428">
    <property type="entry name" value="OXA1"/>
    <property type="match status" value="1"/>
</dbReference>
<accession>A0ABP9Z3C7</accession>
<dbReference type="InterPro" id="IPR028055">
    <property type="entry name" value="YidC/Oxa/ALB_C"/>
</dbReference>
<evidence type="ECO:0000256" key="3">
    <source>
        <dbReference type="ARBA" id="ARBA00009877"/>
    </source>
</evidence>
<protein>
    <recommendedName>
        <fullName evidence="12">Membrane insertase YidC/Oxa/ALB C-terminal domain-containing protein</fullName>
    </recommendedName>
</protein>
<evidence type="ECO:0000256" key="9">
    <source>
        <dbReference type="RuleBase" id="RU003445"/>
    </source>
</evidence>
<organism evidence="13 14">
    <name type="scientific">Mucor flavus</name>
    <dbReference type="NCBI Taxonomy" id="439312"/>
    <lineage>
        <taxon>Eukaryota</taxon>
        <taxon>Fungi</taxon>
        <taxon>Fungi incertae sedis</taxon>
        <taxon>Mucoromycota</taxon>
        <taxon>Mucoromycotina</taxon>
        <taxon>Mucoromycetes</taxon>
        <taxon>Mucorales</taxon>
        <taxon>Mucorineae</taxon>
        <taxon>Mucoraceae</taxon>
        <taxon>Mucor</taxon>
    </lineage>
</organism>
<evidence type="ECO:0000256" key="7">
    <source>
        <dbReference type="ARBA" id="ARBA00023136"/>
    </source>
</evidence>
<evidence type="ECO:0000256" key="11">
    <source>
        <dbReference type="SAM" id="Phobius"/>
    </source>
</evidence>
<dbReference type="InterPro" id="IPR002675">
    <property type="entry name" value="Ribosomal_eL38"/>
</dbReference>
<keyword evidence="8 9" id="KW-0687">Ribonucleoprotein</keyword>
<feature type="transmembrane region" description="Helical" evidence="11">
    <location>
        <begin position="237"/>
        <end position="255"/>
    </location>
</feature>
<feature type="domain" description="Membrane insertase YidC/Oxa/ALB C-terminal" evidence="12">
    <location>
        <begin position="91"/>
        <end position="309"/>
    </location>
</feature>
<dbReference type="EMBL" id="BAABUK010000017">
    <property type="protein sequence ID" value="GAA5813606.1"/>
    <property type="molecule type" value="Genomic_DNA"/>
</dbReference>
<comment type="similarity">
    <text evidence="2 9">Belongs to the eukaryotic ribosomal protein eL38 family.</text>
</comment>
<comment type="similarity">
    <text evidence="3 10">Belongs to the OXA1/ALB3/YidC family.</text>
</comment>
<dbReference type="Pfam" id="PF02096">
    <property type="entry name" value="60KD_IMP"/>
    <property type="match status" value="1"/>
</dbReference>
<dbReference type="Proteomes" id="UP001473302">
    <property type="component" value="Unassembled WGS sequence"/>
</dbReference>
<evidence type="ECO:0000256" key="6">
    <source>
        <dbReference type="ARBA" id="ARBA00022989"/>
    </source>
</evidence>
<evidence type="ECO:0000256" key="1">
    <source>
        <dbReference type="ARBA" id="ARBA00004141"/>
    </source>
</evidence>
<sequence length="381" mass="42886">MLRLGLQWTKRTPFHLQRSTLRYQRSSIPSSLIKDRQQEADTKPSPWLLSTAAGLTLDPAITTTVTETSLPAVLATNEAILTTIHSAGLPWWATIVAGTLILRSTLTLPIAIYQQRSMGTMINLAPMVTSWAETLKVQVAKESSVAGWPYKKYQAELQKQYRKKVKDIYAHHGCQRWKLLTLPWIQIPLFVSMSLTLRHMTAYPLPWYGQTAELAVPGLSEGGLAWFMDLTAVDPTMVIPVLIGAGNLLNVELNAWASRGQRTRMQRVMTNTFRVLSVAFVPIAANAPMSIGLYWFTSAWYSVVQNVVFKIPAPQQIKDIKQFLEISRRTDAQSACIKKNTDCVKFKVRCSRYLYTLVVKDKSKALKLRQSLPPALLVKEI</sequence>
<dbReference type="Gene3D" id="3.30.720.90">
    <property type="match status" value="1"/>
</dbReference>
<feature type="transmembrane region" description="Helical" evidence="11">
    <location>
        <begin position="179"/>
        <end position="197"/>
    </location>
</feature>
<dbReference type="InterPro" id="IPR038464">
    <property type="entry name" value="Ribosomal_eL38_sf"/>
</dbReference>
<comment type="caution">
    <text evidence="13">The sequence shown here is derived from an EMBL/GenBank/DDBJ whole genome shotgun (WGS) entry which is preliminary data.</text>
</comment>
<evidence type="ECO:0000256" key="8">
    <source>
        <dbReference type="ARBA" id="ARBA00023274"/>
    </source>
</evidence>
<dbReference type="InterPro" id="IPR001708">
    <property type="entry name" value="YidC/ALB3/OXA1/COX18"/>
</dbReference>
<evidence type="ECO:0000259" key="12">
    <source>
        <dbReference type="Pfam" id="PF02096"/>
    </source>
</evidence>
<evidence type="ECO:0000256" key="2">
    <source>
        <dbReference type="ARBA" id="ARBA00007803"/>
    </source>
</evidence>
<keyword evidence="4 10" id="KW-0812">Transmembrane</keyword>
<evidence type="ECO:0000256" key="5">
    <source>
        <dbReference type="ARBA" id="ARBA00022980"/>
    </source>
</evidence>
<dbReference type="PANTHER" id="PTHR12428:SF65">
    <property type="entry name" value="CYTOCHROME C OXIDASE ASSEMBLY PROTEIN COX18, MITOCHONDRIAL"/>
    <property type="match status" value="1"/>
</dbReference>
<keyword evidence="5 9" id="KW-0689">Ribosomal protein</keyword>
<comment type="subcellular location">
    <subcellularLocation>
        <location evidence="1 10">Membrane</location>
        <topology evidence="1 10">Multi-pass membrane protein</topology>
    </subcellularLocation>
</comment>
<evidence type="ECO:0000256" key="10">
    <source>
        <dbReference type="RuleBase" id="RU003945"/>
    </source>
</evidence>
<name>A0ABP9Z3C7_9FUNG</name>
<proteinExistence type="inferred from homology"/>
<dbReference type="CDD" id="cd20069">
    <property type="entry name" value="5TM_Oxa1-like"/>
    <property type="match status" value="1"/>
</dbReference>